<organism evidence="2 3">
    <name type="scientific">Knipowitschia caucasica</name>
    <name type="common">Caucasian dwarf goby</name>
    <name type="synonym">Pomatoschistus caucasicus</name>
    <dbReference type="NCBI Taxonomy" id="637954"/>
    <lineage>
        <taxon>Eukaryota</taxon>
        <taxon>Metazoa</taxon>
        <taxon>Chordata</taxon>
        <taxon>Craniata</taxon>
        <taxon>Vertebrata</taxon>
        <taxon>Euteleostomi</taxon>
        <taxon>Actinopterygii</taxon>
        <taxon>Neopterygii</taxon>
        <taxon>Teleostei</taxon>
        <taxon>Neoteleostei</taxon>
        <taxon>Acanthomorphata</taxon>
        <taxon>Gobiaria</taxon>
        <taxon>Gobiiformes</taxon>
        <taxon>Gobioidei</taxon>
        <taxon>Gobiidae</taxon>
        <taxon>Gobiinae</taxon>
        <taxon>Knipowitschia</taxon>
    </lineage>
</organism>
<evidence type="ECO:0000313" key="3">
    <source>
        <dbReference type="Proteomes" id="UP001497482"/>
    </source>
</evidence>
<sequence length="254" mass="28089">MVDRTTRWPEVVPLSSTTSADVARAFIYLWVARFGVPPDLTSDRGPQFTSELWTSVAGSLGVKLHRTTAYHPQANGLCERFHRTMKCALRASLVDNSCVDRLPWVLLGLRSAPKEDLRSSSAELVLGQTLRVPGEFLHTAPGLVPRVATLPFSPAGAFRPVAAHHCMPQAHVPKDLMSTKYVFVRHDAHCSPLQAPYDGPFRVLETGDKYFLVEIGAGQDRVTVDRLKPAHVLRDEDVELARLARGAARLILPR</sequence>
<dbReference type="Gene3D" id="3.30.420.10">
    <property type="entry name" value="Ribonuclease H-like superfamily/Ribonuclease H"/>
    <property type="match status" value="1"/>
</dbReference>
<dbReference type="InterPro" id="IPR001584">
    <property type="entry name" value="Integrase_cat-core"/>
</dbReference>
<proteinExistence type="predicted"/>
<gene>
    <name evidence="2" type="ORF">KC01_LOCUS11350</name>
</gene>
<protein>
    <recommendedName>
        <fullName evidence="1">Integrase catalytic domain-containing protein</fullName>
    </recommendedName>
</protein>
<dbReference type="AlphaFoldDB" id="A0AAV2JSQ4"/>
<dbReference type="PROSITE" id="PS50994">
    <property type="entry name" value="INTEGRASE"/>
    <property type="match status" value="1"/>
</dbReference>
<keyword evidence="3" id="KW-1185">Reference proteome</keyword>
<dbReference type="PANTHER" id="PTHR38681:SF1">
    <property type="entry name" value="RETROVIRUS-RELATED POL POLYPROTEIN FROM TRANSPOSON 412-LIKE PROTEIN"/>
    <property type="match status" value="1"/>
</dbReference>
<dbReference type="SUPFAM" id="SSF53098">
    <property type="entry name" value="Ribonuclease H-like"/>
    <property type="match status" value="1"/>
</dbReference>
<evidence type="ECO:0000259" key="1">
    <source>
        <dbReference type="PROSITE" id="PS50994"/>
    </source>
</evidence>
<dbReference type="EMBL" id="OZ035836">
    <property type="protein sequence ID" value="CAL1580520.1"/>
    <property type="molecule type" value="Genomic_DNA"/>
</dbReference>
<dbReference type="GO" id="GO:0015074">
    <property type="term" value="P:DNA integration"/>
    <property type="evidence" value="ECO:0007669"/>
    <property type="project" value="InterPro"/>
</dbReference>
<dbReference type="InterPro" id="IPR012337">
    <property type="entry name" value="RNaseH-like_sf"/>
</dbReference>
<dbReference type="GO" id="GO:0003676">
    <property type="term" value="F:nucleic acid binding"/>
    <property type="evidence" value="ECO:0007669"/>
    <property type="project" value="InterPro"/>
</dbReference>
<dbReference type="Proteomes" id="UP001497482">
    <property type="component" value="Chromosome 14"/>
</dbReference>
<dbReference type="Pfam" id="PF00665">
    <property type="entry name" value="rve"/>
    <property type="match status" value="1"/>
</dbReference>
<evidence type="ECO:0000313" key="2">
    <source>
        <dbReference type="EMBL" id="CAL1580520.1"/>
    </source>
</evidence>
<dbReference type="PANTHER" id="PTHR38681">
    <property type="entry name" value="RETROVIRUS-RELATED POL POLYPROTEIN FROM TRANSPOSON 412-LIKE PROTEIN-RELATED"/>
    <property type="match status" value="1"/>
</dbReference>
<feature type="domain" description="Integrase catalytic" evidence="1">
    <location>
        <begin position="1"/>
        <end position="153"/>
    </location>
</feature>
<name>A0AAV2JSQ4_KNICA</name>
<reference evidence="2 3" key="1">
    <citation type="submission" date="2024-04" db="EMBL/GenBank/DDBJ databases">
        <authorList>
            <person name="Waldvogel A.-M."/>
            <person name="Schoenle A."/>
        </authorList>
    </citation>
    <scope>NUCLEOTIDE SEQUENCE [LARGE SCALE GENOMIC DNA]</scope>
</reference>
<accession>A0AAV2JSQ4</accession>
<dbReference type="InterPro" id="IPR036397">
    <property type="entry name" value="RNaseH_sf"/>
</dbReference>